<dbReference type="PANTHER" id="PTHR33144">
    <property type="entry name" value="OS10G0409366 PROTEIN-RELATED"/>
    <property type="match status" value="1"/>
</dbReference>
<sequence length="197" mass="23059">MATSTRQVRGRAKQIDGWGKEKLIVRWNEKNRALGKEGAKLSTQLGNFARNGYRFSLTKSSWKRRSLDALEAVWNEVKANTNALEGFKKICFKKMNYAWKKHKGVMKKVYNQYTTDEECLVNRPKEVAVEDWELLVRYWGRFEVVEEAQRNKNNRKFCMLILEWGGGHLQTFVKRDVRGHQDKNLLTVLVCGSTLER</sequence>
<dbReference type="STRING" id="3775.A0A1Q3CZG5"/>
<dbReference type="PANTHER" id="PTHR33144:SF52">
    <property type="match status" value="1"/>
</dbReference>
<comment type="caution">
    <text evidence="1">The sequence shown here is derived from an EMBL/GenBank/DDBJ whole genome shotgun (WGS) entry which is preliminary data.</text>
</comment>
<proteinExistence type="predicted"/>
<dbReference type="AlphaFoldDB" id="A0A1Q3CZG5"/>
<accession>A0A1Q3CZG5</accession>
<dbReference type="OrthoDB" id="1932876at2759"/>
<reference evidence="2" key="1">
    <citation type="submission" date="2016-04" db="EMBL/GenBank/DDBJ databases">
        <title>Cephalotus genome sequencing.</title>
        <authorList>
            <person name="Fukushima K."/>
            <person name="Hasebe M."/>
            <person name="Fang X."/>
        </authorList>
    </citation>
    <scope>NUCLEOTIDE SEQUENCE [LARGE SCALE GENOMIC DNA]</scope>
    <source>
        <strain evidence="2">cv. St1</strain>
    </source>
</reference>
<dbReference type="InParanoid" id="A0A1Q3CZG5"/>
<dbReference type="Proteomes" id="UP000187406">
    <property type="component" value="Unassembled WGS sequence"/>
</dbReference>
<organism evidence="1 2">
    <name type="scientific">Cephalotus follicularis</name>
    <name type="common">Albany pitcher plant</name>
    <dbReference type="NCBI Taxonomy" id="3775"/>
    <lineage>
        <taxon>Eukaryota</taxon>
        <taxon>Viridiplantae</taxon>
        <taxon>Streptophyta</taxon>
        <taxon>Embryophyta</taxon>
        <taxon>Tracheophyta</taxon>
        <taxon>Spermatophyta</taxon>
        <taxon>Magnoliopsida</taxon>
        <taxon>eudicotyledons</taxon>
        <taxon>Gunneridae</taxon>
        <taxon>Pentapetalae</taxon>
        <taxon>rosids</taxon>
        <taxon>fabids</taxon>
        <taxon>Oxalidales</taxon>
        <taxon>Cephalotaceae</taxon>
        <taxon>Cephalotus</taxon>
    </lineage>
</organism>
<keyword evidence="2" id="KW-1185">Reference proteome</keyword>
<name>A0A1Q3CZG5_CEPFO</name>
<dbReference type="EMBL" id="BDDD01003605">
    <property type="protein sequence ID" value="GAV85531.1"/>
    <property type="molecule type" value="Genomic_DNA"/>
</dbReference>
<evidence type="ECO:0000313" key="2">
    <source>
        <dbReference type="Proteomes" id="UP000187406"/>
    </source>
</evidence>
<protein>
    <submittedName>
        <fullName evidence="1">Uncharacterized protein</fullName>
    </submittedName>
</protein>
<evidence type="ECO:0000313" key="1">
    <source>
        <dbReference type="EMBL" id="GAV85531.1"/>
    </source>
</evidence>
<gene>
    <name evidence="1" type="ORF">CFOL_v3_28967</name>
</gene>